<organism evidence="1 2">
    <name type="scientific">Neisseria meningitidis serogroup B / serotype 15 (strain H44/76)</name>
    <dbReference type="NCBI Taxonomy" id="909420"/>
    <lineage>
        <taxon>Bacteria</taxon>
        <taxon>Pseudomonadati</taxon>
        <taxon>Pseudomonadota</taxon>
        <taxon>Betaproteobacteria</taxon>
        <taxon>Neisseriales</taxon>
        <taxon>Neisseriaceae</taxon>
        <taxon>Neisseria</taxon>
    </lineage>
</organism>
<accession>E6MWT0</accession>
<evidence type="ECO:0000313" key="2">
    <source>
        <dbReference type="Proteomes" id="UP000032707"/>
    </source>
</evidence>
<dbReference type="AlphaFoldDB" id="E6MWT0"/>
<dbReference type="EMBL" id="AEQZ01000017">
    <property type="protein sequence ID" value="EFV64043.1"/>
    <property type="molecule type" value="Genomic_DNA"/>
</dbReference>
<sequence length="47" mass="5358">MSSFIFPDDGFEWRNESLQKPPKGWHYVRESGADGILKAAYQNIATV</sequence>
<evidence type="ECO:0000313" key="1">
    <source>
        <dbReference type="EMBL" id="EFV64043.1"/>
    </source>
</evidence>
<name>E6MWT0_NEIMH</name>
<protein>
    <submittedName>
        <fullName evidence="1">Uncharacterized protein</fullName>
    </submittedName>
</protein>
<reference evidence="1 2" key="1">
    <citation type="journal article" date="2011" name="J. Bacteriol.">
        <title>Genome sequence of Neisseria meningitidis serogroup B strain H44/76.</title>
        <authorList>
            <person name="Piet J.R."/>
            <person name="Huis In 't Veld R.A."/>
            <person name="van Schaik B.D."/>
            <person name="van Kampen A.H."/>
            <person name="Baas F."/>
            <person name="van de Beek D."/>
            <person name="Pannekoek Y."/>
            <person name="van der Ende A."/>
        </authorList>
    </citation>
    <scope>NUCLEOTIDE SEQUENCE [LARGE SCALE GENOMIC DNA]</scope>
    <source>
        <strain evidence="1 2">H44/76</strain>
    </source>
</reference>
<proteinExistence type="predicted"/>
<dbReference type="PATRIC" id="fig|909420.4.peg.1140"/>
<comment type="caution">
    <text evidence="1">The sequence shown here is derived from an EMBL/GenBank/DDBJ whole genome shotgun (WGS) entry which is preliminary data.</text>
</comment>
<dbReference type="Proteomes" id="UP000032707">
    <property type="component" value="Unassembled WGS sequence"/>
</dbReference>
<gene>
    <name evidence="1" type="ORF">NMH_1123</name>
</gene>